<dbReference type="OrthoDB" id="2349237at2759"/>
<reference evidence="1 2" key="1">
    <citation type="journal article" date="2017" name="Mycologia">
        <title>Bifiguratus adelaidae, gen. et sp. nov., a new member of Mucoromycotina in endophytic and soil-dwelling habitats.</title>
        <authorList>
            <person name="Torres-Cruz T.J."/>
            <person name="Billingsley Tobias T.L."/>
            <person name="Almatruk M."/>
            <person name="Hesse C."/>
            <person name="Kuske C.R."/>
            <person name="Desiro A."/>
            <person name="Benucci G.M."/>
            <person name="Bonito G."/>
            <person name="Stajich J.E."/>
            <person name="Dunlap C."/>
            <person name="Arnold A.E."/>
            <person name="Porras-Alfaro A."/>
        </authorList>
    </citation>
    <scope>NUCLEOTIDE SEQUENCE [LARGE SCALE GENOMIC DNA]</scope>
    <source>
        <strain evidence="1 2">AZ0501</strain>
    </source>
</reference>
<protein>
    <recommendedName>
        <fullName evidence="3">Aminoglycoside phosphotransferase domain-containing protein</fullName>
    </recommendedName>
</protein>
<dbReference type="Proteomes" id="UP000242875">
    <property type="component" value="Unassembled WGS sequence"/>
</dbReference>
<dbReference type="InterPro" id="IPR011009">
    <property type="entry name" value="Kinase-like_dom_sf"/>
</dbReference>
<accession>A0A261Y153</accession>
<evidence type="ECO:0008006" key="3">
    <source>
        <dbReference type="Google" id="ProtNLM"/>
    </source>
</evidence>
<proteinExistence type="predicted"/>
<organism evidence="1 2">
    <name type="scientific">Bifiguratus adelaidae</name>
    <dbReference type="NCBI Taxonomy" id="1938954"/>
    <lineage>
        <taxon>Eukaryota</taxon>
        <taxon>Fungi</taxon>
        <taxon>Fungi incertae sedis</taxon>
        <taxon>Mucoromycota</taxon>
        <taxon>Mucoromycotina</taxon>
        <taxon>Endogonomycetes</taxon>
        <taxon>Endogonales</taxon>
        <taxon>Endogonales incertae sedis</taxon>
        <taxon>Bifiguratus</taxon>
    </lineage>
</organism>
<comment type="caution">
    <text evidence="1">The sequence shown here is derived from an EMBL/GenBank/DDBJ whole genome shotgun (WGS) entry which is preliminary data.</text>
</comment>
<evidence type="ECO:0000313" key="1">
    <source>
        <dbReference type="EMBL" id="OZJ04321.1"/>
    </source>
</evidence>
<dbReference type="SUPFAM" id="SSF56112">
    <property type="entry name" value="Protein kinase-like (PK-like)"/>
    <property type="match status" value="1"/>
</dbReference>
<gene>
    <name evidence="1" type="ORF">BZG36_03156</name>
</gene>
<evidence type="ECO:0000313" key="2">
    <source>
        <dbReference type="Proteomes" id="UP000242875"/>
    </source>
</evidence>
<dbReference type="AlphaFoldDB" id="A0A261Y153"/>
<dbReference type="EMBL" id="MVBO01000045">
    <property type="protein sequence ID" value="OZJ04321.1"/>
    <property type="molecule type" value="Genomic_DNA"/>
</dbReference>
<name>A0A261Y153_9FUNG</name>
<keyword evidence="2" id="KW-1185">Reference proteome</keyword>
<dbReference type="Gene3D" id="3.30.200.20">
    <property type="entry name" value="Phosphorylase Kinase, domain 1"/>
    <property type="match status" value="1"/>
</dbReference>
<sequence length="469" mass="53081">MLGLLAQSYFRNGELFNMEAKDIEGLNILLGRGKQFAFDAELLSGGNINYVYRVGIRDVPETSEERKGVIDAGVKSVVVKHYEDHIRVFPTAKFSVDRAVFEARCLAFLNSDQNFDKTIFPPDLRFSGRASLPVRTPKIYHFDQNTRSIVMEDIGKVPDLPTWLSSPSTRKEDVVFVARSIASWVLELHKQTCSVDALSRLRPLLLNHTVAATLDEVHYGHINELLRKSLDVEHAKALIDFIRETNERKELLQRQDVKSDSKQEPQCLILGDLWPYAIHVQEMPVVDTNANPSIQIYLLDFEFATISHPVIDAAQLLPFLHILQCYPETPLTNSAYENYNLFQRVCGECMLRETSLMNLSRSVRIPTPRHTGLVEWHYSLLASGACSMVYESGEEAGISAYPNIPVGFQTDQVKATLFETAVSILDFARKRWHGPRNGYKHPEPHIDVEALSRHCPSLFSVGALSWLLS</sequence>